<accession>A0AAV2GA24</accession>
<evidence type="ECO:0000313" key="2">
    <source>
        <dbReference type="Proteomes" id="UP001497516"/>
    </source>
</evidence>
<organism evidence="1 2">
    <name type="scientific">Linum trigynum</name>
    <dbReference type="NCBI Taxonomy" id="586398"/>
    <lineage>
        <taxon>Eukaryota</taxon>
        <taxon>Viridiplantae</taxon>
        <taxon>Streptophyta</taxon>
        <taxon>Embryophyta</taxon>
        <taxon>Tracheophyta</taxon>
        <taxon>Spermatophyta</taxon>
        <taxon>Magnoliopsida</taxon>
        <taxon>eudicotyledons</taxon>
        <taxon>Gunneridae</taxon>
        <taxon>Pentapetalae</taxon>
        <taxon>rosids</taxon>
        <taxon>fabids</taxon>
        <taxon>Malpighiales</taxon>
        <taxon>Linaceae</taxon>
        <taxon>Linum</taxon>
    </lineage>
</organism>
<proteinExistence type="predicted"/>
<evidence type="ECO:0000313" key="1">
    <source>
        <dbReference type="EMBL" id="CAL1407504.1"/>
    </source>
</evidence>
<gene>
    <name evidence="1" type="ORF">LTRI10_LOCUS47165</name>
</gene>
<dbReference type="EMBL" id="OZ034821">
    <property type="protein sequence ID" value="CAL1407504.1"/>
    <property type="molecule type" value="Genomic_DNA"/>
</dbReference>
<sequence>MEELIGILEGWLNRLVESVETLDQKITDVTKLTAEGFAEADLVRTIGTEAITAADRQLEGMVDFDE</sequence>
<reference evidence="1 2" key="1">
    <citation type="submission" date="2024-04" db="EMBL/GenBank/DDBJ databases">
        <authorList>
            <person name="Fracassetti M."/>
        </authorList>
    </citation>
    <scope>NUCLEOTIDE SEQUENCE [LARGE SCALE GENOMIC DNA]</scope>
</reference>
<name>A0AAV2GA24_9ROSI</name>
<dbReference type="Proteomes" id="UP001497516">
    <property type="component" value="Chromosome 8"/>
</dbReference>
<protein>
    <submittedName>
        <fullName evidence="1">Uncharacterized protein</fullName>
    </submittedName>
</protein>
<keyword evidence="2" id="KW-1185">Reference proteome</keyword>
<dbReference type="AlphaFoldDB" id="A0AAV2GA24"/>